<gene>
    <name evidence="2" type="primary">UGT85A8_1</name>
    <name evidence="2" type="ORF">CK203_038870</name>
</gene>
<reference evidence="2 3" key="1">
    <citation type="journal article" date="2018" name="PLoS Genet.">
        <title>Population sequencing reveals clonal diversity and ancestral inbreeding in the grapevine cultivar Chardonnay.</title>
        <authorList>
            <person name="Roach M.J."/>
            <person name="Johnson D.L."/>
            <person name="Bohlmann J."/>
            <person name="van Vuuren H.J."/>
            <person name="Jones S.J."/>
            <person name="Pretorius I.S."/>
            <person name="Schmidt S.A."/>
            <person name="Borneman A.R."/>
        </authorList>
    </citation>
    <scope>NUCLEOTIDE SEQUENCE [LARGE SCALE GENOMIC DNA]</scope>
    <source>
        <strain evidence="3">cv. Chardonnay</strain>
        <tissue evidence="2">Leaf</tissue>
    </source>
</reference>
<comment type="similarity">
    <text evidence="1">Belongs to the UDP-glycosyltransferase family.</text>
</comment>
<dbReference type="Gene3D" id="3.40.50.2000">
    <property type="entry name" value="Glycogen Phosphorylase B"/>
    <property type="match status" value="2"/>
</dbReference>
<name>A0A438HFW8_VITVI</name>
<dbReference type="PANTHER" id="PTHR11926">
    <property type="entry name" value="GLUCOSYL/GLUCURONOSYL TRANSFERASES"/>
    <property type="match status" value="1"/>
</dbReference>
<proteinExistence type="inferred from homology"/>
<dbReference type="PANTHER" id="PTHR11926:SF1412">
    <property type="entry name" value="UDP-GLYCOSYLTRANSFERASE 83A1-LIKE"/>
    <property type="match status" value="1"/>
</dbReference>
<sequence>MMNEQITCVIADITLERWPMEVAEKMGIEGVLFCPMGAGIWALALHIPKLIEAGIVNSTDGTPLKDELICVSKGIPVLSCNGLPWKWPIDLNRDPGHYAANFWPEDSTCIGWLDKQPAGSVIYGGHFLWVVRSDFTDGSAAEYPDGFIERVADHGKIVSWAPQEEVLAHPSVHVSFPIAVGTQPWTA</sequence>
<dbReference type="GO" id="GO:0016740">
    <property type="term" value="F:transferase activity"/>
    <property type="evidence" value="ECO:0007669"/>
    <property type="project" value="UniProtKB-KW"/>
</dbReference>
<dbReference type="EMBL" id="QGNW01000229">
    <property type="protein sequence ID" value="RVW83362.1"/>
    <property type="molecule type" value="Genomic_DNA"/>
</dbReference>
<evidence type="ECO:0000256" key="1">
    <source>
        <dbReference type="ARBA" id="ARBA00009995"/>
    </source>
</evidence>
<organism evidence="2 3">
    <name type="scientific">Vitis vinifera</name>
    <name type="common">Grape</name>
    <dbReference type="NCBI Taxonomy" id="29760"/>
    <lineage>
        <taxon>Eukaryota</taxon>
        <taxon>Viridiplantae</taxon>
        <taxon>Streptophyta</taxon>
        <taxon>Embryophyta</taxon>
        <taxon>Tracheophyta</taxon>
        <taxon>Spermatophyta</taxon>
        <taxon>Magnoliopsida</taxon>
        <taxon>eudicotyledons</taxon>
        <taxon>Gunneridae</taxon>
        <taxon>Pentapetalae</taxon>
        <taxon>rosids</taxon>
        <taxon>Vitales</taxon>
        <taxon>Vitaceae</taxon>
        <taxon>Viteae</taxon>
        <taxon>Vitis</taxon>
    </lineage>
</organism>
<evidence type="ECO:0000313" key="2">
    <source>
        <dbReference type="EMBL" id="RVW83362.1"/>
    </source>
</evidence>
<comment type="caution">
    <text evidence="2">The sequence shown here is derived from an EMBL/GenBank/DDBJ whole genome shotgun (WGS) entry which is preliminary data.</text>
</comment>
<dbReference type="Proteomes" id="UP000288805">
    <property type="component" value="Unassembled WGS sequence"/>
</dbReference>
<protein>
    <submittedName>
        <fullName evidence="2">UDP-glycosyltransferase 85A8</fullName>
    </submittedName>
</protein>
<keyword evidence="2" id="KW-0808">Transferase</keyword>
<accession>A0A438HFW8</accession>
<evidence type="ECO:0000313" key="3">
    <source>
        <dbReference type="Proteomes" id="UP000288805"/>
    </source>
</evidence>
<dbReference type="AlphaFoldDB" id="A0A438HFW8"/>
<dbReference type="SUPFAM" id="SSF53756">
    <property type="entry name" value="UDP-Glycosyltransferase/glycogen phosphorylase"/>
    <property type="match status" value="1"/>
</dbReference>